<evidence type="ECO:0000259" key="1">
    <source>
        <dbReference type="Pfam" id="PF13676"/>
    </source>
</evidence>
<reference evidence="2 3" key="1">
    <citation type="submission" date="2019-03" db="EMBL/GenBank/DDBJ databases">
        <title>Genomic Encyclopedia of Type Strains, Phase IV (KMG-IV): sequencing the most valuable type-strain genomes for metagenomic binning, comparative biology and taxonomic classification.</title>
        <authorList>
            <person name="Goeker M."/>
        </authorList>
    </citation>
    <scope>NUCLEOTIDE SEQUENCE [LARGE SCALE GENOMIC DNA]</scope>
    <source>
        <strain evidence="2 3">DSM 16326</strain>
    </source>
</reference>
<dbReference type="InterPro" id="IPR000157">
    <property type="entry name" value="TIR_dom"/>
</dbReference>
<dbReference type="Pfam" id="PF13676">
    <property type="entry name" value="TIR_2"/>
    <property type="match status" value="1"/>
</dbReference>
<dbReference type="AlphaFoldDB" id="A0A4R8IQK3"/>
<accession>A0A4R8IQK3</accession>
<dbReference type="InterPro" id="IPR035897">
    <property type="entry name" value="Toll_tir_struct_dom_sf"/>
</dbReference>
<evidence type="ECO:0000313" key="2">
    <source>
        <dbReference type="EMBL" id="TDY02858.1"/>
    </source>
</evidence>
<feature type="domain" description="TIR" evidence="1">
    <location>
        <begin position="126"/>
        <end position="216"/>
    </location>
</feature>
<comment type="caution">
    <text evidence="2">The sequence shown here is derived from an EMBL/GenBank/DDBJ whole genome shotgun (WGS) entry which is preliminary data.</text>
</comment>
<protein>
    <submittedName>
        <fullName evidence="2">TIR domain-containing protein</fullName>
    </submittedName>
</protein>
<dbReference type="SUPFAM" id="SSF52200">
    <property type="entry name" value="Toll/Interleukin receptor TIR domain"/>
    <property type="match status" value="1"/>
</dbReference>
<gene>
    <name evidence="2" type="ORF">EDC23_1242</name>
</gene>
<dbReference type="Gene3D" id="3.40.50.10140">
    <property type="entry name" value="Toll/interleukin-1 receptor homology (TIR) domain"/>
    <property type="match status" value="1"/>
</dbReference>
<organism evidence="2 3">
    <name type="scientific">Thiohalophilus thiocyanatoxydans</name>
    <dbReference type="NCBI Taxonomy" id="381308"/>
    <lineage>
        <taxon>Bacteria</taxon>
        <taxon>Pseudomonadati</taxon>
        <taxon>Pseudomonadota</taxon>
        <taxon>Gammaproteobacteria</taxon>
        <taxon>Thiohalomonadales</taxon>
        <taxon>Thiohalophilaceae</taxon>
        <taxon>Thiohalophilus</taxon>
    </lineage>
</organism>
<proteinExistence type="predicted"/>
<name>A0A4R8IQK3_9GAMM</name>
<evidence type="ECO:0000313" key="3">
    <source>
        <dbReference type="Proteomes" id="UP000294914"/>
    </source>
</evidence>
<dbReference type="GO" id="GO:0007165">
    <property type="term" value="P:signal transduction"/>
    <property type="evidence" value="ECO:0007669"/>
    <property type="project" value="InterPro"/>
</dbReference>
<keyword evidence="3" id="KW-1185">Reference proteome</keyword>
<dbReference type="Proteomes" id="UP000294914">
    <property type="component" value="Unassembled WGS sequence"/>
</dbReference>
<dbReference type="EMBL" id="SOQX01000002">
    <property type="protein sequence ID" value="TDY02858.1"/>
    <property type="molecule type" value="Genomic_DNA"/>
</dbReference>
<sequence>MLSKVYAQEGNKELQEIIVNAQIRIHEESGYDNWNGGMYGHSVYLVLPESLYLRVINQKEEYQNRISQDLGKSHNSENEYIDAVILEMEIAEDHDWRKESGVLLSNKKTVPPESEGRIWEDGRYRVFLSHKSEVKADVAGVKEKLKLFGVSAFVAHQDIHPTKEWQNEIENALFSMDSFVALMTKNFHESDWTDQEVGVAFGRGVPIVAIKIGRDPYGFIGKFQALRSDWKSTAMGIAKILIKQDKMIDAYIKTAHECTSYDNANTMAELLPYIDNLSDQQITGLISAFENNSELRGGFGFNGTKPRYYGGGLVYHLNRLTGRTYERVGNQIKLAGT</sequence>